<protein>
    <recommendedName>
        <fullName evidence="5">Transport permease protein</fullName>
    </recommendedName>
</protein>
<keyword evidence="8" id="KW-1185">Reference proteome</keyword>
<dbReference type="InterPro" id="IPR013525">
    <property type="entry name" value="ABC2_TM"/>
</dbReference>
<evidence type="ECO:0000256" key="1">
    <source>
        <dbReference type="ARBA" id="ARBA00004141"/>
    </source>
</evidence>
<proteinExistence type="inferred from homology"/>
<comment type="similarity">
    <text evidence="5">Belongs to the ABC-2 integral membrane protein family.</text>
</comment>
<feature type="transmembrane region" description="Helical" evidence="5">
    <location>
        <begin position="111"/>
        <end position="137"/>
    </location>
</feature>
<dbReference type="PROSITE" id="PS51012">
    <property type="entry name" value="ABC_TM2"/>
    <property type="match status" value="1"/>
</dbReference>
<comment type="caution">
    <text evidence="7">The sequence shown here is derived from an EMBL/GenBank/DDBJ whole genome shotgun (WGS) entry which is preliminary data.</text>
</comment>
<feature type="transmembrane region" description="Helical" evidence="5">
    <location>
        <begin position="20"/>
        <end position="44"/>
    </location>
</feature>
<evidence type="ECO:0000256" key="2">
    <source>
        <dbReference type="ARBA" id="ARBA00022692"/>
    </source>
</evidence>
<reference evidence="7 8" key="1">
    <citation type="journal article" date="2014" name="Environ. Microbiol.">
        <title>The nitrate-ammonifying and nosZ-carrying bacterium Bacillus vireti is a potent source and sink for nitric and nitrous oxide under high nitrate conditions.</title>
        <authorList>
            <person name="Mania D."/>
            <person name="Heylen K."/>
            <person name="van Spanning R.J."/>
            <person name="Frostegard A."/>
        </authorList>
    </citation>
    <scope>NUCLEOTIDE SEQUENCE [LARGE SCALE GENOMIC DNA]</scope>
    <source>
        <strain evidence="7 8">LMG 21834</strain>
    </source>
</reference>
<evidence type="ECO:0000256" key="3">
    <source>
        <dbReference type="ARBA" id="ARBA00022989"/>
    </source>
</evidence>
<feature type="transmembrane region" description="Helical" evidence="5">
    <location>
        <begin position="184"/>
        <end position="201"/>
    </location>
</feature>
<dbReference type="GO" id="GO:0043190">
    <property type="term" value="C:ATP-binding cassette (ABC) transporter complex"/>
    <property type="evidence" value="ECO:0007669"/>
    <property type="project" value="InterPro"/>
</dbReference>
<dbReference type="InterPro" id="IPR000412">
    <property type="entry name" value="ABC_2_transport"/>
</dbReference>
<dbReference type="EMBL" id="ALAN01000072">
    <property type="protein sequence ID" value="ETI68323.1"/>
    <property type="molecule type" value="Genomic_DNA"/>
</dbReference>
<dbReference type="PIRSF" id="PIRSF006648">
    <property type="entry name" value="DrrB"/>
    <property type="match status" value="1"/>
</dbReference>
<evidence type="ECO:0000313" key="8">
    <source>
        <dbReference type="Proteomes" id="UP000018877"/>
    </source>
</evidence>
<feature type="domain" description="ABC transmembrane type-2" evidence="6">
    <location>
        <begin position="27"/>
        <end position="259"/>
    </location>
</feature>
<dbReference type="Pfam" id="PF01061">
    <property type="entry name" value="ABC2_membrane"/>
    <property type="match status" value="1"/>
</dbReference>
<dbReference type="AlphaFoldDB" id="A0AB94IMZ1"/>
<evidence type="ECO:0000256" key="5">
    <source>
        <dbReference type="RuleBase" id="RU361157"/>
    </source>
</evidence>
<name>A0AB94IMZ1_9BACI</name>
<evidence type="ECO:0000259" key="6">
    <source>
        <dbReference type="PROSITE" id="PS51012"/>
    </source>
</evidence>
<dbReference type="InterPro" id="IPR047817">
    <property type="entry name" value="ABC2_TM_bact-type"/>
</dbReference>
<sequence length="269" mass="30666">MWLPFSATFQRNYLVMKRAFPWSFFLGHILSGFYIIIFAYLSYFFVFKKDLSSSFSTYAGTNDYLSYVILGGLLYSFSVSLLMIASRALITELREGTLESLLLTPSSRKGYFLGYVAQGLMRVCVEFAVITSAGYFFGLHLHHINWPGVLSVLVILVAATFSQALVLGSFMLYFRDTYITQNTLFVMMGLVCSITFPASFLPDGLRWIGNIMPLTYGVDALRMVWIEGKPLVETIQLLWKMIILGLVYFPIGSFLIKRMEKYVLEKHFG</sequence>
<evidence type="ECO:0000256" key="4">
    <source>
        <dbReference type="ARBA" id="ARBA00023136"/>
    </source>
</evidence>
<dbReference type="InterPro" id="IPR051784">
    <property type="entry name" value="Nod_factor_ABC_transporter"/>
</dbReference>
<dbReference type="GO" id="GO:0140359">
    <property type="term" value="F:ABC-type transporter activity"/>
    <property type="evidence" value="ECO:0007669"/>
    <property type="project" value="InterPro"/>
</dbReference>
<keyword evidence="5" id="KW-1003">Cell membrane</keyword>
<evidence type="ECO:0000313" key="7">
    <source>
        <dbReference type="EMBL" id="ETI68323.1"/>
    </source>
</evidence>
<keyword evidence="4 5" id="KW-0472">Membrane</keyword>
<dbReference type="PANTHER" id="PTHR43229">
    <property type="entry name" value="NODULATION PROTEIN J"/>
    <property type="match status" value="1"/>
</dbReference>
<feature type="transmembrane region" description="Helical" evidence="5">
    <location>
        <begin position="149"/>
        <end position="172"/>
    </location>
</feature>
<keyword evidence="3 5" id="KW-1133">Transmembrane helix</keyword>
<dbReference type="PANTHER" id="PTHR43229:SF6">
    <property type="entry name" value="ABC-TYPE MULTIDRUG TRANSPORT SYSTEM, PERMEASE COMPONENT"/>
    <property type="match status" value="1"/>
</dbReference>
<keyword evidence="2 5" id="KW-0812">Transmembrane</keyword>
<dbReference type="RefSeq" id="WP_024028848.1">
    <property type="nucleotide sequence ID" value="NZ_ALAN01000072.1"/>
</dbReference>
<comment type="subcellular location">
    <subcellularLocation>
        <location evidence="5">Cell membrane</location>
        <topology evidence="5">Multi-pass membrane protein</topology>
    </subcellularLocation>
    <subcellularLocation>
        <location evidence="1">Membrane</location>
        <topology evidence="1">Multi-pass membrane protein</topology>
    </subcellularLocation>
</comment>
<organism evidence="7 8">
    <name type="scientific">Neobacillus vireti LMG 21834</name>
    <dbReference type="NCBI Taxonomy" id="1131730"/>
    <lineage>
        <taxon>Bacteria</taxon>
        <taxon>Bacillati</taxon>
        <taxon>Bacillota</taxon>
        <taxon>Bacilli</taxon>
        <taxon>Bacillales</taxon>
        <taxon>Bacillaceae</taxon>
        <taxon>Neobacillus</taxon>
    </lineage>
</organism>
<accession>A0AB94IMZ1</accession>
<dbReference type="Proteomes" id="UP000018877">
    <property type="component" value="Unassembled WGS sequence"/>
</dbReference>
<gene>
    <name evidence="7" type="ORF">BAVI_13324</name>
</gene>
<feature type="transmembrane region" description="Helical" evidence="5">
    <location>
        <begin position="237"/>
        <end position="256"/>
    </location>
</feature>
<feature type="transmembrane region" description="Helical" evidence="5">
    <location>
        <begin position="64"/>
        <end position="90"/>
    </location>
</feature>
<keyword evidence="5" id="KW-0813">Transport</keyword>